<dbReference type="OrthoDB" id="8479357at2"/>
<gene>
    <name evidence="6" type="ORF">P73_3716</name>
</gene>
<dbReference type="PANTHER" id="PTHR30126:SF39">
    <property type="entry name" value="HTH-TYPE TRANSCRIPTIONAL REGULATOR CYSL"/>
    <property type="match status" value="1"/>
</dbReference>
<comment type="similarity">
    <text evidence="1">Belongs to the LysR transcriptional regulatory family.</text>
</comment>
<evidence type="ECO:0000256" key="2">
    <source>
        <dbReference type="ARBA" id="ARBA00023015"/>
    </source>
</evidence>
<evidence type="ECO:0000259" key="5">
    <source>
        <dbReference type="PROSITE" id="PS50931"/>
    </source>
</evidence>
<dbReference type="FunFam" id="1.10.10.10:FF:000001">
    <property type="entry name" value="LysR family transcriptional regulator"/>
    <property type="match status" value="1"/>
</dbReference>
<dbReference type="STRING" id="1208324.P73_3716"/>
<dbReference type="KEGG" id="cid:P73_3716"/>
<dbReference type="GO" id="GO:0003700">
    <property type="term" value="F:DNA-binding transcription factor activity"/>
    <property type="evidence" value="ECO:0007669"/>
    <property type="project" value="InterPro"/>
</dbReference>
<dbReference type="PRINTS" id="PR00039">
    <property type="entry name" value="HTHLYSR"/>
</dbReference>
<proteinExistence type="inferred from homology"/>
<name>A0A0B5E5Y0_9RHOB</name>
<organism evidence="6 7">
    <name type="scientific">Celeribacter indicus</name>
    <dbReference type="NCBI Taxonomy" id="1208324"/>
    <lineage>
        <taxon>Bacteria</taxon>
        <taxon>Pseudomonadati</taxon>
        <taxon>Pseudomonadota</taxon>
        <taxon>Alphaproteobacteria</taxon>
        <taxon>Rhodobacterales</taxon>
        <taxon>Roseobacteraceae</taxon>
        <taxon>Celeribacter</taxon>
    </lineage>
</organism>
<dbReference type="PROSITE" id="PS50931">
    <property type="entry name" value="HTH_LYSR"/>
    <property type="match status" value="1"/>
</dbReference>
<sequence length="305" mass="33725">MNLKQLRYFAEVARCGSQTSAAQRLNVSQPALGLQIRELEADLGVRLFHRRSRGMELTAAGKELLGRTDRVLRQMEEMRQAMRAFAEVPRRRLSLGTPPTPGKLLVPPLLRALASQEAVTLALHEGLSSDLAAHIRSGDLDLALTYDPVPDATRPSAVLAHDDLILVGPPGRLGGGEEAVSFRALGAFPMVMDSPKQITRRLLDKMAHQENVELQVVLEVDSVNLKREVILSQGCFAIVPRGLFVEALTEGRFAWAPIADPCITRTLYLMARRALPEEDFALILETLSPIVADYIRSAEVNWRRP</sequence>
<dbReference type="Pfam" id="PF03466">
    <property type="entry name" value="LysR_substrate"/>
    <property type="match status" value="1"/>
</dbReference>
<dbReference type="AlphaFoldDB" id="A0A0B5E5Y0"/>
<dbReference type="Gene3D" id="3.40.190.290">
    <property type="match status" value="1"/>
</dbReference>
<evidence type="ECO:0000256" key="3">
    <source>
        <dbReference type="ARBA" id="ARBA00023125"/>
    </source>
</evidence>
<dbReference type="SUPFAM" id="SSF46785">
    <property type="entry name" value="Winged helix' DNA-binding domain"/>
    <property type="match status" value="1"/>
</dbReference>
<keyword evidence="2" id="KW-0805">Transcription regulation</keyword>
<dbReference type="RefSeq" id="WP_043870764.1">
    <property type="nucleotide sequence ID" value="NZ_CP004393.1"/>
</dbReference>
<protein>
    <submittedName>
        <fullName evidence="6">Transcriptional regulator</fullName>
    </submittedName>
</protein>
<keyword evidence="4" id="KW-0804">Transcription</keyword>
<evidence type="ECO:0000256" key="1">
    <source>
        <dbReference type="ARBA" id="ARBA00009437"/>
    </source>
</evidence>
<dbReference type="Gene3D" id="1.10.10.10">
    <property type="entry name" value="Winged helix-like DNA-binding domain superfamily/Winged helix DNA-binding domain"/>
    <property type="match status" value="1"/>
</dbReference>
<dbReference type="Pfam" id="PF00126">
    <property type="entry name" value="HTH_1"/>
    <property type="match status" value="1"/>
</dbReference>
<dbReference type="InterPro" id="IPR000847">
    <property type="entry name" value="LysR_HTH_N"/>
</dbReference>
<dbReference type="SUPFAM" id="SSF53850">
    <property type="entry name" value="Periplasmic binding protein-like II"/>
    <property type="match status" value="1"/>
</dbReference>
<dbReference type="EMBL" id="CP004393">
    <property type="protein sequence ID" value="AJE48431.1"/>
    <property type="molecule type" value="Genomic_DNA"/>
</dbReference>
<dbReference type="Proteomes" id="UP000031521">
    <property type="component" value="Chromosome"/>
</dbReference>
<feature type="domain" description="HTH lysR-type" evidence="5">
    <location>
        <begin position="1"/>
        <end position="58"/>
    </location>
</feature>
<accession>A0A0B5E5Y0</accession>
<dbReference type="GO" id="GO:0000976">
    <property type="term" value="F:transcription cis-regulatory region binding"/>
    <property type="evidence" value="ECO:0007669"/>
    <property type="project" value="TreeGrafter"/>
</dbReference>
<evidence type="ECO:0000313" key="6">
    <source>
        <dbReference type="EMBL" id="AJE48431.1"/>
    </source>
</evidence>
<dbReference type="InterPro" id="IPR005119">
    <property type="entry name" value="LysR_subst-bd"/>
</dbReference>
<dbReference type="PANTHER" id="PTHR30126">
    <property type="entry name" value="HTH-TYPE TRANSCRIPTIONAL REGULATOR"/>
    <property type="match status" value="1"/>
</dbReference>
<dbReference type="InterPro" id="IPR036390">
    <property type="entry name" value="WH_DNA-bd_sf"/>
</dbReference>
<evidence type="ECO:0000256" key="4">
    <source>
        <dbReference type="ARBA" id="ARBA00023163"/>
    </source>
</evidence>
<dbReference type="HOGENOM" id="CLU_039613_6_5_5"/>
<keyword evidence="3" id="KW-0238">DNA-binding</keyword>
<evidence type="ECO:0000313" key="7">
    <source>
        <dbReference type="Proteomes" id="UP000031521"/>
    </source>
</evidence>
<dbReference type="InterPro" id="IPR036388">
    <property type="entry name" value="WH-like_DNA-bd_sf"/>
</dbReference>
<reference evidence="6 7" key="1">
    <citation type="journal article" date="2014" name="Int. J. Syst. Evol. Microbiol.">
        <title>Celeribacter indicus sp. nov., a polycyclic aromatic hydrocarbon-degrading bacterium from deep-sea sediment and reclassification of Huaishuia halophila as Celeribacter halophilus comb. nov.</title>
        <authorList>
            <person name="Lai Q."/>
            <person name="Cao J."/>
            <person name="Yuan J."/>
            <person name="Li F."/>
            <person name="Shao Z."/>
        </authorList>
    </citation>
    <scope>NUCLEOTIDE SEQUENCE [LARGE SCALE GENOMIC DNA]</scope>
    <source>
        <strain evidence="6">P73</strain>
    </source>
</reference>
<keyword evidence="7" id="KW-1185">Reference proteome</keyword>